<dbReference type="UniPathway" id="UPA00031">
    <property type="reaction ID" value="UER00012"/>
</dbReference>
<organism evidence="9 10">
    <name type="scientific">Lentilactobacillus otakiensis DSM 19908 = JCM 15040</name>
    <dbReference type="NCBI Taxonomy" id="1423780"/>
    <lineage>
        <taxon>Bacteria</taxon>
        <taxon>Bacillati</taxon>
        <taxon>Bacillota</taxon>
        <taxon>Bacilli</taxon>
        <taxon>Lactobacillales</taxon>
        <taxon>Lactobacillaceae</taxon>
        <taxon>Lentilactobacillus</taxon>
    </lineage>
</organism>
<keyword evidence="4 7" id="KW-0808">Transferase</keyword>
<dbReference type="EMBL" id="BASH01000003">
    <property type="protein sequence ID" value="GAD16589.1"/>
    <property type="molecule type" value="Genomic_DNA"/>
</dbReference>
<protein>
    <recommendedName>
        <fullName evidence="7">Histidinol-phosphate aminotransferase</fullName>
        <ecNumber evidence="7">2.6.1.9</ecNumber>
    </recommendedName>
    <alternativeName>
        <fullName evidence="7">Imidazole acetol-phosphate transaminase</fullName>
    </alternativeName>
</protein>
<evidence type="ECO:0000313" key="9">
    <source>
        <dbReference type="EMBL" id="GAD16589.1"/>
    </source>
</evidence>
<dbReference type="STRING" id="1423780.FD05_GL000804"/>
<dbReference type="GO" id="GO:0004400">
    <property type="term" value="F:histidinol-phosphate transaminase activity"/>
    <property type="evidence" value="ECO:0007669"/>
    <property type="project" value="UniProtKB-UniRule"/>
</dbReference>
<proteinExistence type="inferred from homology"/>
<evidence type="ECO:0000313" key="10">
    <source>
        <dbReference type="Proteomes" id="UP000016361"/>
    </source>
</evidence>
<dbReference type="PANTHER" id="PTHR43643">
    <property type="entry name" value="HISTIDINOL-PHOSPHATE AMINOTRANSFERASE 2"/>
    <property type="match status" value="1"/>
</dbReference>
<dbReference type="InterPro" id="IPR005861">
    <property type="entry name" value="HisP_aminotrans"/>
</dbReference>
<keyword evidence="3 7" id="KW-0032">Aminotransferase</keyword>
<dbReference type="PATRIC" id="fig|1423780.4.peg.807"/>
<keyword evidence="6 7" id="KW-0368">Histidine biosynthesis</keyword>
<keyword evidence="10" id="KW-1185">Reference proteome</keyword>
<evidence type="ECO:0000259" key="8">
    <source>
        <dbReference type="Pfam" id="PF00155"/>
    </source>
</evidence>
<dbReference type="Pfam" id="PF00155">
    <property type="entry name" value="Aminotran_1_2"/>
    <property type="match status" value="1"/>
</dbReference>
<evidence type="ECO:0000256" key="1">
    <source>
        <dbReference type="ARBA" id="ARBA00001933"/>
    </source>
</evidence>
<dbReference type="SUPFAM" id="SSF53383">
    <property type="entry name" value="PLP-dependent transferases"/>
    <property type="match status" value="1"/>
</dbReference>
<gene>
    <name evidence="7" type="primary">hisC</name>
    <name evidence="9" type="ORF">LOT_1127</name>
</gene>
<dbReference type="PANTHER" id="PTHR43643:SF3">
    <property type="entry name" value="HISTIDINOL-PHOSPHATE AMINOTRANSFERASE"/>
    <property type="match status" value="1"/>
</dbReference>
<dbReference type="eggNOG" id="COG0079">
    <property type="taxonomic scope" value="Bacteria"/>
</dbReference>
<dbReference type="GO" id="GO:0000105">
    <property type="term" value="P:L-histidine biosynthetic process"/>
    <property type="evidence" value="ECO:0007669"/>
    <property type="project" value="UniProtKB-UniRule"/>
</dbReference>
<dbReference type="InterPro" id="IPR015424">
    <property type="entry name" value="PyrdxlP-dep_Trfase"/>
</dbReference>
<keyword evidence="7" id="KW-0028">Amino-acid biosynthesis</keyword>
<dbReference type="Proteomes" id="UP000016361">
    <property type="component" value="Unassembled WGS sequence"/>
</dbReference>
<comment type="cofactor">
    <cofactor evidence="1 7">
        <name>pyridoxal 5'-phosphate</name>
        <dbReference type="ChEBI" id="CHEBI:597326"/>
    </cofactor>
</comment>
<accession>S4NCP6</accession>
<comment type="pathway">
    <text evidence="7">Amino-acid biosynthesis; L-histidine biosynthesis; L-histidine from 5-phospho-alpha-D-ribose 1-diphosphate: step 7/9.</text>
</comment>
<sequence>MMTKFDSTFRNEVNITQPYIQGETEDEVRRKYHLDKVVKLGSNENPYAPYYHSKNAMIRSISTLNRYPEDDFVNLKQLLADENDLKPENVALGSGAGNIIETISKMFINEGDEVLIAKQSYRLYREVSKLMGGKVIEIPLTDDYQFDLEEFQHKITDKTKLIWICNPNNPTGTVTDASKLEAFMDQVPDDVWVIVDEAYAQFANHLSLANFVRYIGRKRVMVVRTFSKFYGLAGARLGYVLADPEAIQAYDTVTEPFNTNRTAIAGAAAAIQFDQAQIEGTRKKILGDREGLIESLGLLGFSVAPSQTNFVFAKLPDGAPNATTIADALMKQGVIIRDCTPWGYPDHIRVTVGTHKELEFFLSKLTAVLSNL</sequence>
<comment type="catalytic activity">
    <reaction evidence="7">
        <text>L-histidinol phosphate + 2-oxoglutarate = 3-(imidazol-4-yl)-2-oxopropyl phosphate + L-glutamate</text>
        <dbReference type="Rhea" id="RHEA:23744"/>
        <dbReference type="ChEBI" id="CHEBI:16810"/>
        <dbReference type="ChEBI" id="CHEBI:29985"/>
        <dbReference type="ChEBI" id="CHEBI:57766"/>
        <dbReference type="ChEBI" id="CHEBI:57980"/>
        <dbReference type="EC" id="2.6.1.9"/>
    </reaction>
</comment>
<dbReference type="Gene3D" id="3.40.640.10">
    <property type="entry name" value="Type I PLP-dependent aspartate aminotransferase-like (Major domain)"/>
    <property type="match status" value="1"/>
</dbReference>
<dbReference type="InterPro" id="IPR015422">
    <property type="entry name" value="PyrdxlP-dep_Trfase_small"/>
</dbReference>
<feature type="modified residue" description="N6-(pyridoxal phosphate)lysine" evidence="7">
    <location>
        <position position="228"/>
    </location>
</feature>
<reference evidence="10" key="1">
    <citation type="journal article" date="2013" name="Genome Announc.">
        <title>Draft Genome Sequence of D-Branched-Chain Amino Acid Producer Lactobacillus otakiensis JCM 15040T, Isolated from a Traditional Japanese Pickle.</title>
        <authorList>
            <person name="Doi K."/>
            <person name="Mori K."/>
            <person name="Mutaguchi Y."/>
            <person name="Tashiro K."/>
            <person name="Fujino Y."/>
            <person name="Ohmori T."/>
            <person name="Kuhara S."/>
            <person name="Ohshima T."/>
        </authorList>
    </citation>
    <scope>NUCLEOTIDE SEQUENCE [LARGE SCALE GENOMIC DNA]</scope>
    <source>
        <strain evidence="10">JCM 15040</strain>
    </source>
</reference>
<keyword evidence="5 7" id="KW-0663">Pyridoxal phosphate</keyword>
<dbReference type="InterPro" id="IPR015421">
    <property type="entry name" value="PyrdxlP-dep_Trfase_major"/>
</dbReference>
<dbReference type="InterPro" id="IPR050106">
    <property type="entry name" value="HistidinolP_aminotransfase"/>
</dbReference>
<evidence type="ECO:0000256" key="7">
    <source>
        <dbReference type="HAMAP-Rule" id="MF_01023"/>
    </source>
</evidence>
<dbReference type="GO" id="GO:0030170">
    <property type="term" value="F:pyridoxal phosphate binding"/>
    <property type="evidence" value="ECO:0007669"/>
    <property type="project" value="InterPro"/>
</dbReference>
<comment type="similarity">
    <text evidence="7">Belongs to the class-II pyridoxal-phosphate-dependent aminotransferase family. Histidinol-phosphate aminotransferase subfamily.</text>
</comment>
<feature type="domain" description="Aminotransferase class I/classII large" evidence="8">
    <location>
        <begin position="36"/>
        <end position="364"/>
    </location>
</feature>
<evidence type="ECO:0000256" key="5">
    <source>
        <dbReference type="ARBA" id="ARBA00022898"/>
    </source>
</evidence>
<dbReference type="CDD" id="cd00609">
    <property type="entry name" value="AAT_like"/>
    <property type="match status" value="1"/>
</dbReference>
<dbReference type="InterPro" id="IPR004839">
    <property type="entry name" value="Aminotransferase_I/II_large"/>
</dbReference>
<dbReference type="NCBIfam" id="TIGR01141">
    <property type="entry name" value="hisC"/>
    <property type="match status" value="1"/>
</dbReference>
<dbReference type="Gene3D" id="3.90.1150.10">
    <property type="entry name" value="Aspartate Aminotransferase, domain 1"/>
    <property type="match status" value="1"/>
</dbReference>
<evidence type="ECO:0000256" key="2">
    <source>
        <dbReference type="ARBA" id="ARBA00011738"/>
    </source>
</evidence>
<comment type="caution">
    <text evidence="9">The sequence shown here is derived from an EMBL/GenBank/DDBJ whole genome shotgun (WGS) entry which is preliminary data.</text>
</comment>
<name>S4NCP6_9LACO</name>
<dbReference type="HAMAP" id="MF_01023">
    <property type="entry name" value="HisC_aminotrans_2"/>
    <property type="match status" value="1"/>
</dbReference>
<evidence type="ECO:0000256" key="3">
    <source>
        <dbReference type="ARBA" id="ARBA00022576"/>
    </source>
</evidence>
<comment type="subunit">
    <text evidence="2 7">Homodimer.</text>
</comment>
<evidence type="ECO:0000256" key="6">
    <source>
        <dbReference type="ARBA" id="ARBA00023102"/>
    </source>
</evidence>
<dbReference type="EC" id="2.6.1.9" evidence="7"/>
<dbReference type="AlphaFoldDB" id="S4NCP6"/>
<evidence type="ECO:0000256" key="4">
    <source>
        <dbReference type="ARBA" id="ARBA00022679"/>
    </source>
</evidence>